<evidence type="ECO:0000313" key="10">
    <source>
        <dbReference type="Proteomes" id="UP001196413"/>
    </source>
</evidence>
<dbReference type="EMBL" id="JAHQIW010004825">
    <property type="protein sequence ID" value="KAJ1363884.1"/>
    <property type="molecule type" value="Genomic_DNA"/>
</dbReference>
<evidence type="ECO:0000256" key="3">
    <source>
        <dbReference type="ARBA" id="ARBA00022692"/>
    </source>
</evidence>
<keyword evidence="4" id="KW-0029">Amino-acid transport</keyword>
<dbReference type="PANTHER" id="PTHR22950">
    <property type="entry name" value="AMINO ACID TRANSPORTER"/>
    <property type="match status" value="1"/>
</dbReference>
<organism evidence="9 10">
    <name type="scientific">Parelaphostrongylus tenuis</name>
    <name type="common">Meningeal worm</name>
    <dbReference type="NCBI Taxonomy" id="148309"/>
    <lineage>
        <taxon>Eukaryota</taxon>
        <taxon>Metazoa</taxon>
        <taxon>Ecdysozoa</taxon>
        <taxon>Nematoda</taxon>
        <taxon>Chromadorea</taxon>
        <taxon>Rhabditida</taxon>
        <taxon>Rhabditina</taxon>
        <taxon>Rhabditomorpha</taxon>
        <taxon>Strongyloidea</taxon>
        <taxon>Metastrongylidae</taxon>
        <taxon>Parelaphostrongylus</taxon>
    </lineage>
</organism>
<comment type="caution">
    <text evidence="9">The sequence shown here is derived from an EMBL/GenBank/DDBJ whole genome shotgun (WGS) entry which is preliminary data.</text>
</comment>
<dbReference type="AlphaFoldDB" id="A0AAD5NCG2"/>
<keyword evidence="10" id="KW-1185">Reference proteome</keyword>
<evidence type="ECO:0000313" key="9">
    <source>
        <dbReference type="EMBL" id="KAJ1363884.1"/>
    </source>
</evidence>
<proteinExistence type="predicted"/>
<keyword evidence="2" id="KW-0813">Transport</keyword>
<sequence>MKKRSDDTEILIHHENRFEDQNGEADYEDLSIAKTARRAFSPWPHVFNLANCIVGVSVLAMPFVFQQCGILLAVIMIGVCAVLTKHTCHFLSKASFISSKHSYEALGLEGTRLIWSPFC</sequence>
<dbReference type="Pfam" id="PF01490">
    <property type="entry name" value="Aa_trans"/>
    <property type="match status" value="1"/>
</dbReference>
<protein>
    <recommendedName>
        <fullName evidence="8">Amino acid transporter transmembrane domain-containing protein</fullName>
    </recommendedName>
</protein>
<dbReference type="GO" id="GO:0015179">
    <property type="term" value="F:L-amino acid transmembrane transporter activity"/>
    <property type="evidence" value="ECO:0007669"/>
    <property type="project" value="TreeGrafter"/>
</dbReference>
<dbReference type="Proteomes" id="UP001196413">
    <property type="component" value="Unassembled WGS sequence"/>
</dbReference>
<evidence type="ECO:0000256" key="2">
    <source>
        <dbReference type="ARBA" id="ARBA00022448"/>
    </source>
</evidence>
<accession>A0AAD5NCG2</accession>
<keyword evidence="6 7" id="KW-0472">Membrane</keyword>
<feature type="domain" description="Amino acid transporter transmembrane" evidence="8">
    <location>
        <begin position="41"/>
        <end position="107"/>
    </location>
</feature>
<feature type="transmembrane region" description="Helical" evidence="7">
    <location>
        <begin position="46"/>
        <end position="64"/>
    </location>
</feature>
<dbReference type="InterPro" id="IPR013057">
    <property type="entry name" value="AA_transpt_TM"/>
</dbReference>
<evidence type="ECO:0000256" key="5">
    <source>
        <dbReference type="ARBA" id="ARBA00022989"/>
    </source>
</evidence>
<evidence type="ECO:0000259" key="8">
    <source>
        <dbReference type="Pfam" id="PF01490"/>
    </source>
</evidence>
<keyword evidence="5 7" id="KW-1133">Transmembrane helix</keyword>
<feature type="transmembrane region" description="Helical" evidence="7">
    <location>
        <begin position="70"/>
        <end position="91"/>
    </location>
</feature>
<evidence type="ECO:0000256" key="6">
    <source>
        <dbReference type="ARBA" id="ARBA00023136"/>
    </source>
</evidence>
<evidence type="ECO:0000256" key="4">
    <source>
        <dbReference type="ARBA" id="ARBA00022970"/>
    </source>
</evidence>
<keyword evidence="3 7" id="KW-0812">Transmembrane</keyword>
<gene>
    <name evidence="9" type="ORF">KIN20_023843</name>
</gene>
<dbReference type="GO" id="GO:0016020">
    <property type="term" value="C:membrane"/>
    <property type="evidence" value="ECO:0007669"/>
    <property type="project" value="UniProtKB-SubCell"/>
</dbReference>
<dbReference type="PANTHER" id="PTHR22950:SF646">
    <property type="entry name" value="SODIUM-COUPLED NEUTRAL AMINO ACID TRANSPORTER 10-RELATED"/>
    <property type="match status" value="1"/>
</dbReference>
<comment type="subcellular location">
    <subcellularLocation>
        <location evidence="1">Membrane</location>
        <topology evidence="1">Multi-pass membrane protein</topology>
    </subcellularLocation>
</comment>
<reference evidence="9" key="1">
    <citation type="submission" date="2021-06" db="EMBL/GenBank/DDBJ databases">
        <title>Parelaphostrongylus tenuis whole genome reference sequence.</title>
        <authorList>
            <person name="Garwood T.J."/>
            <person name="Larsen P.A."/>
            <person name="Fountain-Jones N.M."/>
            <person name="Garbe J.R."/>
            <person name="Macchietto M.G."/>
            <person name="Kania S.A."/>
            <person name="Gerhold R.W."/>
            <person name="Richards J.E."/>
            <person name="Wolf T.M."/>
        </authorList>
    </citation>
    <scope>NUCLEOTIDE SEQUENCE</scope>
    <source>
        <strain evidence="9">MNPRO001-30</strain>
        <tissue evidence="9">Meninges</tissue>
    </source>
</reference>
<evidence type="ECO:0000256" key="1">
    <source>
        <dbReference type="ARBA" id="ARBA00004141"/>
    </source>
</evidence>
<evidence type="ECO:0000256" key="7">
    <source>
        <dbReference type="SAM" id="Phobius"/>
    </source>
</evidence>
<name>A0AAD5NCG2_PARTN</name>